<comment type="similarity">
    <text evidence="1 3">Belongs to the thiolase-like superfamily. Beta-ketoacyl-ACP synthases family.</text>
</comment>
<evidence type="ECO:0000313" key="5">
    <source>
        <dbReference type="EMBL" id="MBK1669714.1"/>
    </source>
</evidence>
<dbReference type="InterPro" id="IPR000794">
    <property type="entry name" value="Beta-ketoacyl_synthase"/>
</dbReference>
<accession>A0ABS1DGW3</accession>
<evidence type="ECO:0000256" key="1">
    <source>
        <dbReference type="ARBA" id="ARBA00008467"/>
    </source>
</evidence>
<dbReference type="SMART" id="SM00825">
    <property type="entry name" value="PKS_KS"/>
    <property type="match status" value="1"/>
</dbReference>
<dbReference type="CDD" id="cd00834">
    <property type="entry name" value="KAS_I_II"/>
    <property type="match status" value="1"/>
</dbReference>
<dbReference type="PANTHER" id="PTHR11712">
    <property type="entry name" value="POLYKETIDE SYNTHASE-RELATED"/>
    <property type="match status" value="1"/>
</dbReference>
<dbReference type="InterPro" id="IPR020841">
    <property type="entry name" value="PKS_Beta-ketoAc_synthase_dom"/>
</dbReference>
<sequence>MTPLALTALSSVNALGTGLPALADGLRANRVALRANDYADARIDTHIGRVDGVEEVALPPELARFDCRNNRLAEMAIRADGFEDAAAAAIRRYGAHRVALILGTSTSGVREGEIAFANRDPETDALPAEFRFHETHDHHALAWYVAERLGIAGPALTVSTACSSSAKVFADAEQLIAAGLADAAIVGGADSLCLMTLYGFRSLELLDTGPARPNDAGRRGISIGEGAGLALVERPEAAGRAPLARLLGYGESSDAHHMSAPHPEGLGAELSMREALRRAQLTPGSVDYVNQHGTGSPQNDRSEAQAIERVFGGGIRCSSTKGATGHTLGAAGIVETAVCVMGLAHGFRPGNANLETLDPAIAVAVRRDSEPAGIGVALMNSFGFGGSNCSLLLGRGDGDPFGSGGAA</sequence>
<evidence type="ECO:0000256" key="3">
    <source>
        <dbReference type="RuleBase" id="RU003694"/>
    </source>
</evidence>
<dbReference type="InterPro" id="IPR018201">
    <property type="entry name" value="Ketoacyl_synth_AS"/>
</dbReference>
<dbReference type="RefSeq" id="WP_338050164.1">
    <property type="nucleotide sequence ID" value="NZ_NRRL01000058.1"/>
</dbReference>
<organism evidence="5 6">
    <name type="scientific">Rhodovibrio sodomensis</name>
    <dbReference type="NCBI Taxonomy" id="1088"/>
    <lineage>
        <taxon>Bacteria</taxon>
        <taxon>Pseudomonadati</taxon>
        <taxon>Pseudomonadota</taxon>
        <taxon>Alphaproteobacteria</taxon>
        <taxon>Rhodospirillales</taxon>
        <taxon>Rhodovibrionaceae</taxon>
        <taxon>Rhodovibrio</taxon>
    </lineage>
</organism>
<dbReference type="SUPFAM" id="SSF53901">
    <property type="entry name" value="Thiolase-like"/>
    <property type="match status" value="2"/>
</dbReference>
<protein>
    <submittedName>
        <fullName evidence="5">Beta-ketoacyl-[acyl-carrier-protein] synthase II</fullName>
    </submittedName>
</protein>
<dbReference type="PROSITE" id="PS52004">
    <property type="entry name" value="KS3_2"/>
    <property type="match status" value="1"/>
</dbReference>
<gene>
    <name evidence="5" type="ORF">CKO28_16870</name>
</gene>
<dbReference type="Gene3D" id="3.40.47.10">
    <property type="match status" value="1"/>
</dbReference>
<feature type="domain" description="Ketosynthase family 3 (KS3)" evidence="4">
    <location>
        <begin position="1"/>
        <end position="395"/>
    </location>
</feature>
<name>A0ABS1DGW3_9PROT</name>
<reference evidence="5 6" key="1">
    <citation type="journal article" date="2020" name="Microorganisms">
        <title>Osmotic Adaptation and Compatible Solute Biosynthesis of Phototrophic Bacteria as Revealed from Genome Analyses.</title>
        <authorList>
            <person name="Imhoff J.F."/>
            <person name="Rahn T."/>
            <person name="Kunzel S."/>
            <person name="Keller A."/>
            <person name="Neulinger S.C."/>
        </authorList>
    </citation>
    <scope>NUCLEOTIDE SEQUENCE [LARGE SCALE GENOMIC DNA]</scope>
    <source>
        <strain evidence="5 6">DSM 9895</strain>
    </source>
</reference>
<keyword evidence="6" id="KW-1185">Reference proteome</keyword>
<dbReference type="Pfam" id="PF02801">
    <property type="entry name" value="Ketoacyl-synt_C"/>
    <property type="match status" value="1"/>
</dbReference>
<evidence type="ECO:0000256" key="2">
    <source>
        <dbReference type="ARBA" id="ARBA00022679"/>
    </source>
</evidence>
<dbReference type="InterPro" id="IPR014031">
    <property type="entry name" value="Ketoacyl_synth_C"/>
</dbReference>
<evidence type="ECO:0000313" key="6">
    <source>
        <dbReference type="Proteomes" id="UP001296873"/>
    </source>
</evidence>
<dbReference type="InterPro" id="IPR014030">
    <property type="entry name" value="Ketoacyl_synth_N"/>
</dbReference>
<dbReference type="NCBIfam" id="NF006618">
    <property type="entry name" value="PRK09185.1"/>
    <property type="match status" value="1"/>
</dbReference>
<dbReference type="PROSITE" id="PS00606">
    <property type="entry name" value="KS3_1"/>
    <property type="match status" value="1"/>
</dbReference>
<dbReference type="Pfam" id="PF00109">
    <property type="entry name" value="ketoacyl-synt"/>
    <property type="match status" value="1"/>
</dbReference>
<dbReference type="Proteomes" id="UP001296873">
    <property type="component" value="Unassembled WGS sequence"/>
</dbReference>
<dbReference type="InterPro" id="IPR016039">
    <property type="entry name" value="Thiolase-like"/>
</dbReference>
<keyword evidence="2 3" id="KW-0808">Transferase</keyword>
<comment type="caution">
    <text evidence="5">The sequence shown here is derived from an EMBL/GenBank/DDBJ whole genome shotgun (WGS) entry which is preliminary data.</text>
</comment>
<dbReference type="EMBL" id="NRRL01000058">
    <property type="protein sequence ID" value="MBK1669714.1"/>
    <property type="molecule type" value="Genomic_DNA"/>
</dbReference>
<proteinExistence type="inferred from homology"/>
<evidence type="ECO:0000259" key="4">
    <source>
        <dbReference type="PROSITE" id="PS52004"/>
    </source>
</evidence>
<dbReference type="PANTHER" id="PTHR11712:SF320">
    <property type="entry name" value="BETA-KETOACYL SYNTHASE"/>
    <property type="match status" value="1"/>
</dbReference>